<dbReference type="Gene3D" id="3.40.640.10">
    <property type="entry name" value="Type I PLP-dependent aspartate aminotransferase-like (Major domain)"/>
    <property type="match status" value="1"/>
</dbReference>
<dbReference type="InterPro" id="IPR015422">
    <property type="entry name" value="PyrdxlP-dep_Trfase_small"/>
</dbReference>
<dbReference type="NCBIfam" id="TIGR01979">
    <property type="entry name" value="sufS"/>
    <property type="match status" value="1"/>
</dbReference>
<dbReference type="Pfam" id="PF00266">
    <property type="entry name" value="Aminotran_5"/>
    <property type="match status" value="1"/>
</dbReference>
<dbReference type="PANTHER" id="PTHR43586">
    <property type="entry name" value="CYSTEINE DESULFURASE"/>
    <property type="match status" value="1"/>
</dbReference>
<proteinExistence type="inferred from homology"/>
<dbReference type="PANTHER" id="PTHR43586:SF8">
    <property type="entry name" value="CYSTEINE DESULFURASE 1, CHLOROPLASTIC"/>
    <property type="match status" value="1"/>
</dbReference>
<evidence type="ECO:0000256" key="5">
    <source>
        <dbReference type="ARBA" id="ARBA00022898"/>
    </source>
</evidence>
<keyword evidence="9" id="KW-0456">Lyase</keyword>
<evidence type="ECO:0000259" key="8">
    <source>
        <dbReference type="Pfam" id="PF00266"/>
    </source>
</evidence>
<dbReference type="CDD" id="cd06453">
    <property type="entry name" value="SufS_like"/>
    <property type="match status" value="1"/>
</dbReference>
<evidence type="ECO:0000256" key="1">
    <source>
        <dbReference type="ARBA" id="ARBA00001933"/>
    </source>
</evidence>
<dbReference type="GO" id="GO:0031071">
    <property type="term" value="F:cysteine desulfurase activity"/>
    <property type="evidence" value="ECO:0007669"/>
    <property type="project" value="UniProtKB-EC"/>
</dbReference>
<dbReference type="EMBL" id="CP018191">
    <property type="protein sequence ID" value="APH54220.1"/>
    <property type="molecule type" value="Genomic_DNA"/>
</dbReference>
<dbReference type="GO" id="GO:0006534">
    <property type="term" value="P:cysteine metabolic process"/>
    <property type="evidence" value="ECO:0007669"/>
    <property type="project" value="InterPro"/>
</dbReference>
<dbReference type="GO" id="GO:0030170">
    <property type="term" value="F:pyridoxal phosphate binding"/>
    <property type="evidence" value="ECO:0007669"/>
    <property type="project" value="InterPro"/>
</dbReference>
<organism evidence="9 10">
    <name type="scientific">Granulibacter bethesdensis</name>
    <dbReference type="NCBI Taxonomy" id="364410"/>
    <lineage>
        <taxon>Bacteria</taxon>
        <taxon>Pseudomonadati</taxon>
        <taxon>Pseudomonadota</taxon>
        <taxon>Alphaproteobacteria</taxon>
        <taxon>Acetobacterales</taxon>
        <taxon>Acetobacteraceae</taxon>
        <taxon>Granulibacter</taxon>
    </lineage>
</organism>
<feature type="region of interest" description="Disordered" evidence="7">
    <location>
        <begin position="1"/>
        <end position="35"/>
    </location>
</feature>
<evidence type="ECO:0000313" key="10">
    <source>
        <dbReference type="Proteomes" id="UP000182373"/>
    </source>
</evidence>
<keyword evidence="4 9" id="KW-0808">Transferase</keyword>
<dbReference type="EC" id="2.8.1.7" evidence="3"/>
<dbReference type="InterPro" id="IPR015424">
    <property type="entry name" value="PyrdxlP-dep_Trfase"/>
</dbReference>
<dbReference type="SUPFAM" id="SSF53383">
    <property type="entry name" value="PLP-dependent transferases"/>
    <property type="match status" value="1"/>
</dbReference>
<feature type="compositionally biased region" description="Polar residues" evidence="7">
    <location>
        <begin position="1"/>
        <end position="16"/>
    </location>
</feature>
<comment type="cofactor">
    <cofactor evidence="1">
        <name>pyridoxal 5'-phosphate</name>
        <dbReference type="ChEBI" id="CHEBI:597326"/>
    </cofactor>
</comment>
<dbReference type="AlphaFoldDB" id="A0AAC9K790"/>
<dbReference type="GO" id="GO:0016829">
    <property type="term" value="F:lyase activity"/>
    <property type="evidence" value="ECO:0007669"/>
    <property type="project" value="UniProtKB-KW"/>
</dbReference>
<accession>A0AAC9K790</accession>
<name>A0AAC9K790_9PROT</name>
<comment type="catalytic activity">
    <reaction evidence="6">
        <text>(sulfur carrier)-H + L-cysteine = (sulfur carrier)-SH + L-alanine</text>
        <dbReference type="Rhea" id="RHEA:43892"/>
        <dbReference type="Rhea" id="RHEA-COMP:14737"/>
        <dbReference type="Rhea" id="RHEA-COMP:14739"/>
        <dbReference type="ChEBI" id="CHEBI:29917"/>
        <dbReference type="ChEBI" id="CHEBI:35235"/>
        <dbReference type="ChEBI" id="CHEBI:57972"/>
        <dbReference type="ChEBI" id="CHEBI:64428"/>
        <dbReference type="EC" id="2.8.1.7"/>
    </reaction>
</comment>
<keyword evidence="5" id="KW-0663">Pyridoxal phosphate</keyword>
<sequence>MRRQFSKTSISRSSTPMPDPNAPADLTSPPGMPDTAALAEMANAFFRALPGSAGAFGPASPAQQQPTAPAVAGAGFAPPSMPAPPIPAAARVVPTVPGPSPFATLPVSADPNLGSIANQNRSSEPGLYITGFAAQRPEAALRPIPSLDQTLPNESELKELLAGHDHRPASGLAIQQPAGGGTAPSIGQSSGDPYFLKPLPQPPAVAPAVKVPLNQPSTHGEGAASSGAGFNPYLVRQDFPILNERVNGKPLIWLDNAATTQKPRAVIDRLSYFYEHENSNIHRAAHTLAARATDAYEAAREEVRQFINAGSTDEIVFVRGTTEGINLVAETWGRANIGPGDEILITWLEHHANIVPWHRLAKSVGAKLKVAPVDDNGDIIVEAFASLLTPRTKLVSLTQVSNALGTVTPAALLVAMAHAAGAKVLVDGAQSVSHMPTDVLALDADWFVLSGHKVFGPTGIGALYGKKAILDSMPPYQSGGNMIADVTFEEIRYQPPPFLFEAGTGNIADAVGLGAALAYLSRLGLPAVAAHEHALIEDCVRQLKTISDVRIIGNPKERAGVVSFIVDGMKTEDVGKALSRDGIAVRSGHHCAQPILRRFGIESSVRPSFAVYNTHEDIDALIRSVWRIKAGR</sequence>
<reference evidence="10" key="1">
    <citation type="submission" date="2016-11" db="EMBL/GenBank/DDBJ databases">
        <title>Comparative genomic and phenotypic analysis of Granulibacter bethesdensis clinical isolates from patients with chronic granulomatous disease.</title>
        <authorList>
            <person name="Zarember K.A."/>
            <person name="Porcella S.F."/>
            <person name="Chu J."/>
            <person name="Ding L."/>
            <person name="Dahlstrom E."/>
            <person name="Barbian K."/>
            <person name="Martens C."/>
            <person name="Sykora L."/>
            <person name="Kramer S."/>
            <person name="Pettinato A.M."/>
            <person name="Hong H."/>
            <person name="Wald G."/>
            <person name="Berg L.J."/>
            <person name="Rogge L.S."/>
            <person name="Greenberg D.E."/>
            <person name="Falcone E.L."/>
            <person name="Neves J.F."/>
            <person name="Simoes M.J."/>
            <person name="Casal M."/>
            <person name="Rodriguez-Lopez F.C."/>
            <person name="Zelazny A."/>
            <person name="Gallin J.I."/>
            <person name="Holland S.M."/>
        </authorList>
    </citation>
    <scope>NUCLEOTIDE SEQUENCE [LARGE SCALE GENOMIC DNA]</scope>
    <source>
        <strain evidence="10">NIH9.1</strain>
    </source>
</reference>
<feature type="region of interest" description="Disordered" evidence="7">
    <location>
        <begin position="170"/>
        <end position="192"/>
    </location>
</feature>
<gene>
    <name evidence="9" type="ORF">GbCGDNIH9_8482</name>
</gene>
<evidence type="ECO:0000256" key="7">
    <source>
        <dbReference type="SAM" id="MobiDB-lite"/>
    </source>
</evidence>
<dbReference type="Gene3D" id="3.90.1150.10">
    <property type="entry name" value="Aspartate Aminotransferase, domain 1"/>
    <property type="match status" value="1"/>
</dbReference>
<dbReference type="InterPro" id="IPR015421">
    <property type="entry name" value="PyrdxlP-dep_Trfase_major"/>
</dbReference>
<dbReference type="InterPro" id="IPR000192">
    <property type="entry name" value="Aminotrans_V_dom"/>
</dbReference>
<protein>
    <recommendedName>
        <fullName evidence="3">cysteine desulfurase</fullName>
        <ecNumber evidence="3">2.8.1.7</ecNumber>
    </recommendedName>
</protein>
<evidence type="ECO:0000313" key="9">
    <source>
        <dbReference type="EMBL" id="APH54220.1"/>
    </source>
</evidence>
<evidence type="ECO:0000256" key="2">
    <source>
        <dbReference type="ARBA" id="ARBA00010447"/>
    </source>
</evidence>
<evidence type="ECO:0000256" key="4">
    <source>
        <dbReference type="ARBA" id="ARBA00022679"/>
    </source>
</evidence>
<evidence type="ECO:0000256" key="6">
    <source>
        <dbReference type="ARBA" id="ARBA00050776"/>
    </source>
</evidence>
<feature type="domain" description="Aminotransferase class V" evidence="8">
    <location>
        <begin position="252"/>
        <end position="621"/>
    </location>
</feature>
<dbReference type="Proteomes" id="UP000182373">
    <property type="component" value="Chromosome"/>
</dbReference>
<evidence type="ECO:0000256" key="3">
    <source>
        <dbReference type="ARBA" id="ARBA00012239"/>
    </source>
</evidence>
<comment type="similarity">
    <text evidence="2">Belongs to the class-V pyridoxal-phosphate-dependent aminotransferase family. Csd subfamily.</text>
</comment>
<dbReference type="InterPro" id="IPR010970">
    <property type="entry name" value="Cys_dSase_SufS"/>
</dbReference>